<sequence length="149" mass="16859">MAKFKTSRKRFHSALSPIRMLLPEILSLIFITYFELHNNGNRFVDSYTRPIGKCKTSCGLTRLALVCTQWYKVLLEIPSLWGTITIDIGADNKSLNRLTSAIMLHLARSKQATVPNPRPLDRLNDGSPRCSLSLQQASHDYISFHSPTL</sequence>
<evidence type="ECO:0000313" key="1">
    <source>
        <dbReference type="EMBL" id="KAF5344580.1"/>
    </source>
</evidence>
<dbReference type="OrthoDB" id="3357519at2759"/>
<dbReference type="AlphaFoldDB" id="A0A8H5CMU2"/>
<dbReference type="Proteomes" id="UP000559256">
    <property type="component" value="Unassembled WGS sequence"/>
</dbReference>
<protein>
    <recommendedName>
        <fullName evidence="3">F-box domain-containing protein</fullName>
    </recommendedName>
</protein>
<name>A0A8H5CMU2_9AGAR</name>
<dbReference type="EMBL" id="JAACJM010000122">
    <property type="protein sequence ID" value="KAF5344580.1"/>
    <property type="molecule type" value="Genomic_DNA"/>
</dbReference>
<proteinExistence type="predicted"/>
<evidence type="ECO:0008006" key="3">
    <source>
        <dbReference type="Google" id="ProtNLM"/>
    </source>
</evidence>
<gene>
    <name evidence="1" type="ORF">D9758_013919</name>
</gene>
<reference evidence="1 2" key="1">
    <citation type="journal article" date="2020" name="ISME J.">
        <title>Uncovering the hidden diversity of litter-decomposition mechanisms in mushroom-forming fungi.</title>
        <authorList>
            <person name="Floudas D."/>
            <person name="Bentzer J."/>
            <person name="Ahren D."/>
            <person name="Johansson T."/>
            <person name="Persson P."/>
            <person name="Tunlid A."/>
        </authorList>
    </citation>
    <scope>NUCLEOTIDE SEQUENCE [LARGE SCALE GENOMIC DNA]</scope>
    <source>
        <strain evidence="1 2">CBS 291.85</strain>
    </source>
</reference>
<comment type="caution">
    <text evidence="1">The sequence shown here is derived from an EMBL/GenBank/DDBJ whole genome shotgun (WGS) entry which is preliminary data.</text>
</comment>
<accession>A0A8H5CMU2</accession>
<organism evidence="1 2">
    <name type="scientific">Tetrapyrgos nigripes</name>
    <dbReference type="NCBI Taxonomy" id="182062"/>
    <lineage>
        <taxon>Eukaryota</taxon>
        <taxon>Fungi</taxon>
        <taxon>Dikarya</taxon>
        <taxon>Basidiomycota</taxon>
        <taxon>Agaricomycotina</taxon>
        <taxon>Agaricomycetes</taxon>
        <taxon>Agaricomycetidae</taxon>
        <taxon>Agaricales</taxon>
        <taxon>Marasmiineae</taxon>
        <taxon>Marasmiaceae</taxon>
        <taxon>Tetrapyrgos</taxon>
    </lineage>
</organism>
<keyword evidence="2" id="KW-1185">Reference proteome</keyword>
<evidence type="ECO:0000313" key="2">
    <source>
        <dbReference type="Proteomes" id="UP000559256"/>
    </source>
</evidence>